<name>A0ABQ5PXV8_9BACT</name>
<dbReference type="EMBL" id="BSDC01000001">
    <property type="protein sequence ID" value="GLH67009.1"/>
    <property type="molecule type" value="Genomic_DNA"/>
</dbReference>
<proteinExistence type="predicted"/>
<gene>
    <name evidence="2" type="ORF">GETHED_13730</name>
</gene>
<reference evidence="2" key="1">
    <citation type="journal article" date="2023" name="Antonie Van Leeuwenhoek">
        <title>Mesoterricola silvestris gen. nov., sp. nov., Mesoterricola sediminis sp. nov., Geothrix oryzae sp. nov., Geothrix edaphica sp. nov., Geothrix rubra sp. nov., and Geothrix limicola sp. nov., six novel members of Acidobacteriota isolated from soils.</title>
        <authorList>
            <person name="Itoh H."/>
            <person name="Sugisawa Y."/>
            <person name="Mise K."/>
            <person name="Xu Z."/>
            <person name="Kuniyasu M."/>
            <person name="Ushijima N."/>
            <person name="Kawano K."/>
            <person name="Kobayashi E."/>
            <person name="Shiratori Y."/>
            <person name="Masuda Y."/>
            <person name="Senoo K."/>
        </authorList>
    </citation>
    <scope>NUCLEOTIDE SEQUENCE</scope>
    <source>
        <strain evidence="2">Red802</strain>
    </source>
</reference>
<dbReference type="PROSITE" id="PS51257">
    <property type="entry name" value="PROKAR_LIPOPROTEIN"/>
    <property type="match status" value="1"/>
</dbReference>
<dbReference type="Proteomes" id="UP001165044">
    <property type="component" value="Unassembled WGS sequence"/>
</dbReference>
<feature type="region of interest" description="Disordered" evidence="1">
    <location>
        <begin position="67"/>
        <end position="90"/>
    </location>
</feature>
<evidence type="ECO:0008006" key="4">
    <source>
        <dbReference type="Google" id="ProtNLM"/>
    </source>
</evidence>
<organism evidence="2 3">
    <name type="scientific">Geothrix edaphica</name>
    <dbReference type="NCBI Taxonomy" id="2927976"/>
    <lineage>
        <taxon>Bacteria</taxon>
        <taxon>Pseudomonadati</taxon>
        <taxon>Acidobacteriota</taxon>
        <taxon>Holophagae</taxon>
        <taxon>Holophagales</taxon>
        <taxon>Holophagaceae</taxon>
        <taxon>Geothrix</taxon>
    </lineage>
</organism>
<evidence type="ECO:0000313" key="3">
    <source>
        <dbReference type="Proteomes" id="UP001165044"/>
    </source>
</evidence>
<evidence type="ECO:0000256" key="1">
    <source>
        <dbReference type="SAM" id="MobiDB-lite"/>
    </source>
</evidence>
<comment type="caution">
    <text evidence="2">The sequence shown here is derived from an EMBL/GenBank/DDBJ whole genome shotgun (WGS) entry which is preliminary data.</text>
</comment>
<feature type="compositionally biased region" description="Basic and acidic residues" evidence="1">
    <location>
        <begin position="67"/>
        <end position="81"/>
    </location>
</feature>
<protein>
    <recommendedName>
        <fullName evidence="4">YXWGXW repeat-containing protein</fullName>
    </recommendedName>
</protein>
<dbReference type="RefSeq" id="WP_285607785.1">
    <property type="nucleotide sequence ID" value="NZ_BSDC01000001.1"/>
</dbReference>
<sequence length="90" mass="10316">MTGKVIVPIFSILMLSACLVGPRRGGGLEVVPILPVVVEIGDDDYYSQGGYHYFYTGDRWYYSSSRDGDRRELPRSHWPREVHRRGGGWR</sequence>
<keyword evidence="3" id="KW-1185">Reference proteome</keyword>
<evidence type="ECO:0000313" key="2">
    <source>
        <dbReference type="EMBL" id="GLH67009.1"/>
    </source>
</evidence>
<accession>A0ABQ5PXV8</accession>